<dbReference type="OrthoDB" id="7183822at2"/>
<dbReference type="Proteomes" id="UP000076577">
    <property type="component" value="Unassembled WGS sequence"/>
</dbReference>
<gene>
    <name evidence="2" type="ORF">PsAD2_03589</name>
</gene>
<feature type="domain" description="FAS1-like dehydratase" evidence="1">
    <location>
        <begin position="76"/>
        <end position="137"/>
    </location>
</feature>
<sequence length="278" mass="30599">MEIDLEKLKDWNGREESVSELLTPVLTARFNATFDREGSCELGAHAPLLLHHCLCHHAVPTADLGSDGHAKRGGFLPPVPFPRRMWAGGSIRFHSPLHVGEIMTRHSTICDVAIKQGSSGALCFVTVIHNYWANSRAILTEQQDIVYRDTPTHGSASKSLTPAPQGTEQREIIISPELLFRYSALTFNSHRIHYDLPYATLEEGYPNLITHGPLQAALLAQYAVDLRGGTPAQLRFRGKTPAFVNSPLVLHASEKDEELKLWSAPPGGPIAMEASATW</sequence>
<keyword evidence="3" id="KW-1185">Reference proteome</keyword>
<dbReference type="RefSeq" id="WP_068009027.1">
    <property type="nucleotide sequence ID" value="NZ_FOFM01000001.1"/>
</dbReference>
<dbReference type="Gene3D" id="3.10.129.10">
    <property type="entry name" value="Hotdog Thioesterase"/>
    <property type="match status" value="2"/>
</dbReference>
<dbReference type="AlphaFoldDB" id="A0A165VV66"/>
<dbReference type="PANTHER" id="PTHR28152">
    <property type="entry name" value="HYDROXYACYL-THIOESTER DEHYDRATASE TYPE 2, MITOCHONDRIAL"/>
    <property type="match status" value="1"/>
</dbReference>
<accession>A0A165VV66</accession>
<evidence type="ECO:0000313" key="2">
    <source>
        <dbReference type="EMBL" id="KZL15496.1"/>
    </source>
</evidence>
<dbReference type="GO" id="GO:0019171">
    <property type="term" value="F:(3R)-hydroxyacyl-[acyl-carrier-protein] dehydratase activity"/>
    <property type="evidence" value="ECO:0007669"/>
    <property type="project" value="TreeGrafter"/>
</dbReference>
<dbReference type="InterPro" id="IPR039569">
    <property type="entry name" value="FAS1-like_DH_region"/>
</dbReference>
<evidence type="ECO:0000259" key="1">
    <source>
        <dbReference type="Pfam" id="PF13452"/>
    </source>
</evidence>
<dbReference type="EMBL" id="LMCB01000069">
    <property type="protein sequence ID" value="KZL15496.1"/>
    <property type="molecule type" value="Genomic_DNA"/>
</dbReference>
<dbReference type="InterPro" id="IPR029069">
    <property type="entry name" value="HotDog_dom_sf"/>
</dbReference>
<evidence type="ECO:0000313" key="3">
    <source>
        <dbReference type="Proteomes" id="UP000076577"/>
    </source>
</evidence>
<dbReference type="PATRIC" id="fig|989403.3.peg.3882"/>
<dbReference type="PANTHER" id="PTHR28152:SF1">
    <property type="entry name" value="HYDROXYACYL-THIOESTER DEHYDRATASE TYPE 2, MITOCHONDRIAL"/>
    <property type="match status" value="1"/>
</dbReference>
<dbReference type="SUPFAM" id="SSF54637">
    <property type="entry name" value="Thioesterase/thiol ester dehydrase-isomerase"/>
    <property type="match status" value="2"/>
</dbReference>
<proteinExistence type="predicted"/>
<name>A0A165VV66_9HYPH</name>
<reference evidence="2 3" key="1">
    <citation type="journal article" date="2016" name="Front. Microbiol.">
        <title>Comparative Genomic Analysis Reveals a Diverse Repertoire of Genes Involved in Prokaryote-Eukaryote Interactions within the Pseudovibrio Genus.</title>
        <authorList>
            <person name="Romano S."/>
            <person name="Fernandez-Guerra A."/>
            <person name="Reen F.J."/>
            <person name="Glockner F.O."/>
            <person name="Crowley S.P."/>
            <person name="O'Sullivan O."/>
            <person name="Cotter P.D."/>
            <person name="Adams C."/>
            <person name="Dobson A.D."/>
            <person name="O'Gara F."/>
        </authorList>
    </citation>
    <scope>NUCLEOTIDE SEQUENCE [LARGE SCALE GENOMIC DNA]</scope>
    <source>
        <strain evidence="2 3">Ad2</strain>
    </source>
</reference>
<dbReference type="Pfam" id="PF13452">
    <property type="entry name" value="FAS1_DH_region"/>
    <property type="match status" value="1"/>
</dbReference>
<dbReference type="STRING" id="989403.SAMN05421798_101971"/>
<comment type="caution">
    <text evidence="2">The sequence shown here is derived from an EMBL/GenBank/DDBJ whole genome shotgun (WGS) entry which is preliminary data.</text>
</comment>
<organism evidence="2 3">
    <name type="scientific">Pseudovibrio axinellae</name>
    <dbReference type="NCBI Taxonomy" id="989403"/>
    <lineage>
        <taxon>Bacteria</taxon>
        <taxon>Pseudomonadati</taxon>
        <taxon>Pseudomonadota</taxon>
        <taxon>Alphaproteobacteria</taxon>
        <taxon>Hyphomicrobiales</taxon>
        <taxon>Stappiaceae</taxon>
        <taxon>Pseudovibrio</taxon>
    </lineage>
</organism>
<dbReference type="InterPro" id="IPR052741">
    <property type="entry name" value="Mitochondrial_HTD2"/>
</dbReference>
<protein>
    <recommendedName>
        <fullName evidence="1">FAS1-like dehydratase domain-containing protein</fullName>
    </recommendedName>
</protein>